<name>A0A2S0RIF2_9FLAO</name>
<protein>
    <submittedName>
        <fullName evidence="7">NlpC/P60 family protein</fullName>
    </submittedName>
</protein>
<evidence type="ECO:0000256" key="4">
    <source>
        <dbReference type="ARBA" id="ARBA00022801"/>
    </source>
</evidence>
<dbReference type="InterPro" id="IPR000064">
    <property type="entry name" value="NLP_P60_dom"/>
</dbReference>
<evidence type="ECO:0000256" key="2">
    <source>
        <dbReference type="ARBA" id="ARBA00022670"/>
    </source>
</evidence>
<dbReference type="InterPro" id="IPR038765">
    <property type="entry name" value="Papain-like_cys_pep_sf"/>
</dbReference>
<dbReference type="SUPFAM" id="SSF54001">
    <property type="entry name" value="Cysteine proteinases"/>
    <property type="match status" value="1"/>
</dbReference>
<dbReference type="EMBL" id="CP028811">
    <property type="protein sequence ID" value="AWA31405.1"/>
    <property type="molecule type" value="Genomic_DNA"/>
</dbReference>
<feature type="domain" description="NlpC/P60" evidence="6">
    <location>
        <begin position="1"/>
        <end position="121"/>
    </location>
</feature>
<keyword evidence="5" id="KW-0788">Thiol protease</keyword>
<keyword evidence="8" id="KW-1185">Reference proteome</keyword>
<dbReference type="GO" id="GO:0008234">
    <property type="term" value="F:cysteine-type peptidase activity"/>
    <property type="evidence" value="ECO:0007669"/>
    <property type="project" value="UniProtKB-KW"/>
</dbReference>
<dbReference type="Gene3D" id="3.90.1720.10">
    <property type="entry name" value="endopeptidase domain like (from Nostoc punctiforme)"/>
    <property type="match status" value="1"/>
</dbReference>
<dbReference type="KEGG" id="fmg:HYN48_05595"/>
<dbReference type="PANTHER" id="PTHR47360">
    <property type="entry name" value="MUREIN DD-ENDOPEPTIDASE MEPS/MUREIN LD-CARBOXYPEPTIDASE"/>
    <property type="match status" value="1"/>
</dbReference>
<dbReference type="GO" id="GO:0006508">
    <property type="term" value="P:proteolysis"/>
    <property type="evidence" value="ECO:0007669"/>
    <property type="project" value="UniProtKB-KW"/>
</dbReference>
<gene>
    <name evidence="7" type="ORF">HYN48_05595</name>
</gene>
<evidence type="ECO:0000313" key="7">
    <source>
        <dbReference type="EMBL" id="AWA31405.1"/>
    </source>
</evidence>
<keyword evidence="3" id="KW-0732">Signal</keyword>
<evidence type="ECO:0000256" key="1">
    <source>
        <dbReference type="ARBA" id="ARBA00007074"/>
    </source>
</evidence>
<dbReference type="PANTHER" id="PTHR47360:SF1">
    <property type="entry name" value="ENDOPEPTIDASE NLPC-RELATED"/>
    <property type="match status" value="1"/>
</dbReference>
<keyword evidence="4" id="KW-0378">Hydrolase</keyword>
<dbReference type="InterPro" id="IPR052062">
    <property type="entry name" value="Murein_DD/LD_carboxypeptidase"/>
</dbReference>
<evidence type="ECO:0000259" key="6">
    <source>
        <dbReference type="PROSITE" id="PS51935"/>
    </source>
</evidence>
<comment type="similarity">
    <text evidence="1">Belongs to the peptidase C40 family.</text>
</comment>
<organism evidence="7 8">
    <name type="scientific">Flavobacterium magnum</name>
    <dbReference type="NCBI Taxonomy" id="2162713"/>
    <lineage>
        <taxon>Bacteria</taxon>
        <taxon>Pseudomonadati</taxon>
        <taxon>Bacteroidota</taxon>
        <taxon>Flavobacteriia</taxon>
        <taxon>Flavobacteriales</taxon>
        <taxon>Flavobacteriaceae</taxon>
        <taxon>Flavobacterium</taxon>
    </lineage>
</organism>
<accession>A0A2S0RIF2</accession>
<evidence type="ECO:0000313" key="8">
    <source>
        <dbReference type="Proteomes" id="UP000244193"/>
    </source>
</evidence>
<evidence type="ECO:0000256" key="5">
    <source>
        <dbReference type="ARBA" id="ARBA00022807"/>
    </source>
</evidence>
<keyword evidence="2" id="KW-0645">Protease</keyword>
<proteinExistence type="inferred from homology"/>
<dbReference type="AlphaFoldDB" id="A0A2S0RIF2"/>
<dbReference type="OrthoDB" id="9807055at2"/>
<dbReference type="PROSITE" id="PS51935">
    <property type="entry name" value="NLPC_P60"/>
    <property type="match status" value="1"/>
</dbReference>
<dbReference type="Pfam" id="PF00877">
    <property type="entry name" value="NLPC_P60"/>
    <property type="match status" value="1"/>
</dbReference>
<evidence type="ECO:0000256" key="3">
    <source>
        <dbReference type="ARBA" id="ARBA00022729"/>
    </source>
</evidence>
<dbReference type="Proteomes" id="UP000244193">
    <property type="component" value="Chromosome"/>
</dbReference>
<reference evidence="7 8" key="1">
    <citation type="submission" date="2018-04" db="EMBL/GenBank/DDBJ databases">
        <title>Genome sequencing of Flavobacterium sp. HYN0048.</title>
        <authorList>
            <person name="Yi H."/>
            <person name="Baek C."/>
        </authorList>
    </citation>
    <scope>NUCLEOTIDE SEQUENCE [LARGE SCALE GENOMIC DNA]</scope>
    <source>
        <strain evidence="7 8">HYN0048</strain>
    </source>
</reference>
<sequence length="124" mass="13751">MVYNAMTFMGVRYHGGGTTTAGMDCSGMVTAVFNIFDIKLPRSSNDMSKVGQKLDRKDIRVGDLIFFRTNGRSVINHVGMVTEVNDDEIKFIHSSTQSGVIISSTKEPYYQRTFAQANRVTGTL</sequence>